<dbReference type="SUPFAM" id="SSF82649">
    <property type="entry name" value="SufE/NifU"/>
    <property type="match status" value="1"/>
</dbReference>
<dbReference type="EMBL" id="LAZR01024552">
    <property type="protein sequence ID" value="KKL74761.1"/>
    <property type="molecule type" value="Genomic_DNA"/>
</dbReference>
<dbReference type="InterPro" id="IPR002871">
    <property type="entry name" value="NIF_FeS_clus_asmbl_NifU_N"/>
</dbReference>
<sequence>MSGYSDLVRDHFENPRNAGELADADAVGYQTNPVCGDTMRLTLRINGGRVVEARFQTSGCPAAIATSSVCTEMISGQTLAEAEALTKEDYASALGGLPASKMHCSVLAADTVRAAAADYLRRTAH</sequence>
<dbReference type="PANTHER" id="PTHR10093">
    <property type="entry name" value="IRON-SULFUR CLUSTER ASSEMBLY ENZYME NIFU HOMOLOG"/>
    <property type="match status" value="1"/>
</dbReference>
<protein>
    <recommendedName>
        <fullName evidence="1">NIF system FeS cluster assembly NifU N-terminal domain-containing protein</fullName>
    </recommendedName>
</protein>
<organism evidence="2">
    <name type="scientific">marine sediment metagenome</name>
    <dbReference type="NCBI Taxonomy" id="412755"/>
    <lineage>
        <taxon>unclassified sequences</taxon>
        <taxon>metagenomes</taxon>
        <taxon>ecological metagenomes</taxon>
    </lineage>
</organism>
<dbReference type="GO" id="GO:0005506">
    <property type="term" value="F:iron ion binding"/>
    <property type="evidence" value="ECO:0007669"/>
    <property type="project" value="InterPro"/>
</dbReference>
<dbReference type="Gene3D" id="3.90.1010.10">
    <property type="match status" value="1"/>
</dbReference>
<name>A0A0F9F8G8_9ZZZZ</name>
<accession>A0A0F9F8G8</accession>
<dbReference type="GO" id="GO:0051536">
    <property type="term" value="F:iron-sulfur cluster binding"/>
    <property type="evidence" value="ECO:0007669"/>
    <property type="project" value="InterPro"/>
</dbReference>
<dbReference type="Pfam" id="PF01592">
    <property type="entry name" value="NifU_N"/>
    <property type="match status" value="1"/>
</dbReference>
<gene>
    <name evidence="2" type="ORF">LCGC14_2061660</name>
</gene>
<feature type="domain" description="NIF system FeS cluster assembly NifU N-terminal" evidence="1">
    <location>
        <begin position="4"/>
        <end position="123"/>
    </location>
</feature>
<proteinExistence type="predicted"/>
<dbReference type="AlphaFoldDB" id="A0A0F9F8G8"/>
<evidence type="ECO:0000313" key="2">
    <source>
        <dbReference type="EMBL" id="KKL74761.1"/>
    </source>
</evidence>
<comment type="caution">
    <text evidence="2">The sequence shown here is derived from an EMBL/GenBank/DDBJ whole genome shotgun (WGS) entry which is preliminary data.</text>
</comment>
<dbReference type="GO" id="GO:0016226">
    <property type="term" value="P:iron-sulfur cluster assembly"/>
    <property type="evidence" value="ECO:0007669"/>
    <property type="project" value="InterPro"/>
</dbReference>
<dbReference type="CDD" id="cd06664">
    <property type="entry name" value="IscU_like"/>
    <property type="match status" value="1"/>
</dbReference>
<evidence type="ECO:0000259" key="1">
    <source>
        <dbReference type="Pfam" id="PF01592"/>
    </source>
</evidence>
<reference evidence="2" key="1">
    <citation type="journal article" date="2015" name="Nature">
        <title>Complex archaea that bridge the gap between prokaryotes and eukaryotes.</title>
        <authorList>
            <person name="Spang A."/>
            <person name="Saw J.H."/>
            <person name="Jorgensen S.L."/>
            <person name="Zaremba-Niedzwiedzka K."/>
            <person name="Martijn J."/>
            <person name="Lind A.E."/>
            <person name="van Eijk R."/>
            <person name="Schleper C."/>
            <person name="Guy L."/>
            <person name="Ettema T.J."/>
        </authorList>
    </citation>
    <scope>NUCLEOTIDE SEQUENCE</scope>
</reference>